<reference evidence="2 3" key="1">
    <citation type="submission" date="2020-04" db="EMBL/GenBank/DDBJ databases">
        <title>Chryseobacterium sp. RJ-7-14 sp. nov., isolated from Jeju soil.</title>
        <authorList>
            <person name="Dahal R.H."/>
            <person name="Chaudhary D.K."/>
        </authorList>
    </citation>
    <scope>NUCLEOTIDE SEQUENCE [LARGE SCALE GENOMIC DNA]</scope>
    <source>
        <strain evidence="2 3">RJ-7-14</strain>
    </source>
</reference>
<dbReference type="AlphaFoldDB" id="A0A7Y0A388"/>
<dbReference type="Proteomes" id="UP000552615">
    <property type="component" value="Unassembled WGS sequence"/>
</dbReference>
<feature type="domain" description="HNH endonuclease 5" evidence="1">
    <location>
        <begin position="4"/>
        <end position="47"/>
    </location>
</feature>
<gene>
    <name evidence="2" type="ORF">HHL20_00300</name>
</gene>
<keyword evidence="2" id="KW-0255">Endonuclease</keyword>
<evidence type="ECO:0000313" key="2">
    <source>
        <dbReference type="EMBL" id="NML55776.1"/>
    </source>
</evidence>
<dbReference type="RefSeq" id="WP_169229227.1">
    <property type="nucleotide sequence ID" value="NZ_JABBGF010000001.1"/>
</dbReference>
<keyword evidence="2" id="KW-0540">Nuclease</keyword>
<name>A0A7Y0A388_9FLAO</name>
<sequence length="255" mass="30674">MKKCIWCSRNDNDVNFNTLAHTFPQSLGGKNICLNVCDSCNFEFGKKQSFQPSVDLAVKEIFNLSRFLISDSKNISSYKRFSSEYFKVNLQRRQINIKMKYKLQSKFQENFARSFKRGIYKIFLEERERICGDSHSDEFNFIREFSRYNLNDVPLYYLRPRYPILLIDQEQLDNPKLHFTESDLELHRKYRLYEFYYGGYSYLLHTNAFMQDLHINKYNAEVVMKNKNSMILSTLVQIHRMEDLDFRYNLFNDGL</sequence>
<keyword evidence="2" id="KW-0378">Hydrolase</keyword>
<dbReference type="EMBL" id="JABBGF010000001">
    <property type="protein sequence ID" value="NML55776.1"/>
    <property type="molecule type" value="Genomic_DNA"/>
</dbReference>
<comment type="caution">
    <text evidence="2">The sequence shown here is derived from an EMBL/GenBank/DDBJ whole genome shotgun (WGS) entry which is preliminary data.</text>
</comment>
<proteinExistence type="predicted"/>
<organism evidence="2 3">
    <name type="scientific">Chryseobacterium cheonjiense</name>
    <dbReference type="NCBI Taxonomy" id="2728845"/>
    <lineage>
        <taxon>Bacteria</taxon>
        <taxon>Pseudomonadati</taxon>
        <taxon>Bacteroidota</taxon>
        <taxon>Flavobacteriia</taxon>
        <taxon>Flavobacteriales</taxon>
        <taxon>Weeksellaceae</taxon>
        <taxon>Chryseobacterium group</taxon>
        <taxon>Chryseobacterium</taxon>
    </lineage>
</organism>
<protein>
    <submittedName>
        <fullName evidence="2">HNH endonuclease</fullName>
    </submittedName>
</protein>
<dbReference type="InterPro" id="IPR029471">
    <property type="entry name" value="HNH_5"/>
</dbReference>
<evidence type="ECO:0000313" key="3">
    <source>
        <dbReference type="Proteomes" id="UP000552615"/>
    </source>
</evidence>
<keyword evidence="3" id="KW-1185">Reference proteome</keyword>
<evidence type="ECO:0000259" key="1">
    <source>
        <dbReference type="Pfam" id="PF14279"/>
    </source>
</evidence>
<dbReference type="GO" id="GO:0004519">
    <property type="term" value="F:endonuclease activity"/>
    <property type="evidence" value="ECO:0007669"/>
    <property type="project" value="UniProtKB-KW"/>
</dbReference>
<dbReference type="Pfam" id="PF14279">
    <property type="entry name" value="HNH_5"/>
    <property type="match status" value="1"/>
</dbReference>
<accession>A0A7Y0A388</accession>